<keyword evidence="2" id="KW-0378">Hydrolase</keyword>
<dbReference type="InterPro" id="IPR013986">
    <property type="entry name" value="DExx_box_DNA_helicase_dom_sf"/>
</dbReference>
<reference evidence="6 7" key="1">
    <citation type="submission" date="2022-09" db="EMBL/GenBank/DDBJ databases">
        <authorList>
            <person name="Palmer J.M."/>
        </authorList>
    </citation>
    <scope>NUCLEOTIDE SEQUENCE [LARGE SCALE GENOMIC DNA]</scope>
    <source>
        <strain evidence="6 7">DSM 7382</strain>
    </source>
</reference>
<evidence type="ECO:0000256" key="4">
    <source>
        <dbReference type="ARBA" id="ARBA00022840"/>
    </source>
</evidence>
<dbReference type="Gene3D" id="1.10.10.160">
    <property type="match status" value="1"/>
</dbReference>
<dbReference type="EMBL" id="JASBNA010000001">
    <property type="protein sequence ID" value="KAK7696353.1"/>
    <property type="molecule type" value="Genomic_DNA"/>
</dbReference>
<gene>
    <name evidence="6" type="ORF">QCA50_001007</name>
</gene>
<dbReference type="PANTHER" id="PTHR21529:SF4">
    <property type="entry name" value="TPR AND ANKYRIN REPEAT-CONTAINING PROTEIN 1"/>
    <property type="match status" value="1"/>
</dbReference>
<dbReference type="GO" id="GO:0004386">
    <property type="term" value="F:helicase activity"/>
    <property type="evidence" value="ECO:0007669"/>
    <property type="project" value="UniProtKB-KW"/>
</dbReference>
<dbReference type="InterPro" id="IPR039904">
    <property type="entry name" value="TRANK1"/>
</dbReference>
<protein>
    <recommendedName>
        <fullName evidence="5">UvrD-like helicase ATP-binding domain-containing protein</fullName>
    </recommendedName>
</protein>
<dbReference type="PROSITE" id="PS50096">
    <property type="entry name" value="IQ"/>
    <property type="match status" value="1"/>
</dbReference>
<dbReference type="Proteomes" id="UP001385951">
    <property type="component" value="Unassembled WGS sequence"/>
</dbReference>
<organism evidence="6 7">
    <name type="scientific">Cerrena zonata</name>
    <dbReference type="NCBI Taxonomy" id="2478898"/>
    <lineage>
        <taxon>Eukaryota</taxon>
        <taxon>Fungi</taxon>
        <taxon>Dikarya</taxon>
        <taxon>Basidiomycota</taxon>
        <taxon>Agaricomycotina</taxon>
        <taxon>Agaricomycetes</taxon>
        <taxon>Polyporales</taxon>
        <taxon>Cerrenaceae</taxon>
        <taxon>Cerrena</taxon>
    </lineage>
</organism>
<accession>A0AAW0GSF0</accession>
<dbReference type="InterPro" id="IPR014016">
    <property type="entry name" value="UvrD-like_ATP-bd"/>
</dbReference>
<name>A0AAW0GSF0_9APHY</name>
<comment type="caution">
    <text evidence="6">The sequence shown here is derived from an EMBL/GenBank/DDBJ whole genome shotgun (WGS) entry which is preliminary data.</text>
</comment>
<evidence type="ECO:0000259" key="5">
    <source>
        <dbReference type="Pfam" id="PF00580"/>
    </source>
</evidence>
<evidence type="ECO:0000256" key="1">
    <source>
        <dbReference type="ARBA" id="ARBA00022741"/>
    </source>
</evidence>
<dbReference type="CDD" id="cd23767">
    <property type="entry name" value="IQCD"/>
    <property type="match status" value="1"/>
</dbReference>
<feature type="domain" description="UvrD-like helicase ATP-binding" evidence="5">
    <location>
        <begin position="200"/>
        <end position="300"/>
    </location>
</feature>
<dbReference type="Gene3D" id="3.40.50.300">
    <property type="entry name" value="P-loop containing nucleotide triphosphate hydrolases"/>
    <property type="match status" value="2"/>
</dbReference>
<sequence>MLYKILGIERAWHDYRSNFEGAVFRPRQLFVTQSRMLASKVEEYYGKLAISQGLNSRSTRHYTELFVNLDEEPECRADLPRRFGELEDNHFPLFLTFDDLCKMLEAEYQALQEQSLDGTNLHTFIQAQSQKSNVVTWRRFQSNYWPHFPQNLTKRFEAYLVFAEFMGIIKGSESTLTSATGYLDRTTYKSLGHRAAAMFGDSRTEIYQLFEAYLRLKKENGDVDPADRTHNLLKVMKELGIPGTKVDFIYVDEAQDNLLIDALVIRNLCRNPDGLFWAGDTAQTISAGSAFRFADLKAFLYRVENELRTSSPESSKPSMPPKAFQLAVNYRSHSGIINYSQTIIHIITTFWPHSIDLLKKEESIGDGVKPVMFTGWSEHKLPFEQLLFGDGDNQIEFGAHQCILVRDESAREKLRERVGNIGMIFTLQESKGLEFNDVLIYNFFQDADVPLSYWRVVLNIIPGQISKALDTRHNVVCRELKFLYVAVTRARNNVWIADSSDKGNPMNEVWLSRNQVQVCTPSDEVPTLAVSSSHEEWAERGDLLFKNATYQQAVYCFERANMPHKRDVCKAYRLQQEAFLLPEESCPRILAFTQAADAFIQCAVSAPIPDEAKAYYRQAGRCLLESGDHQRAGDIFLDAEEYTGSARAYRKANLFDIAIRVIQKYSVDPNEANSIIAVARLHFFKNHQVSQIFELDLFESPEEAREYAEDFGFDLVEADIFEKMGQATEAAAIHFREGRYTMALNILLDGPLQSDIQEQCVDYLLTGLWRFLSIGVALSNNLPFEAQSLLRLTSRVIESCSGSMSEHHLTQIAMFQAIEKCDRHQLHSLAKKLFNEHRDKPSAVLCLDHVFNEPPNLEAATMLIEVSSSLEAFLVYATALESAAYVKDPCSKRDIQRLFGFTNSEENIVSVFSGTLLHRELDGDISRDISTRAIVLAPILQRIIKDRLRLRVQDENTLCRKCPPLFPCSISALHLQCPWNSRDSRCCKSHNLRDALSPQSLKLRFRILMQQIQIFHTVEYLVGSKEQDEQRRFWLRSLYDILYPVHHSFGSLENIVASDVPEAQKAFQVINHWVEVQLFSLKSNHPIKRYFINAIVQMSSLAFAFNRSQAQKYLERIPCVRRAPARQYLRGGGRNIVYDVLDFLDGSSEHSTVVGILLLKHVITKKLHIDLNVIGSLVERICCSAVIAYRSQFYNGSLHNTIIPRQWLLTVGSMTGQGVPMHLIYELIQTVQLLFHDVCLGAYSSENHLFYGYSNWNLFDPWQVISISLSHICRSLCFLGFNMGTPPFHPMILKTTSILTKSRDRLSFDCRRYAGAKTWGDLWTIFSFIESHSRSVLDETLFLQDLAYGPSKFIKGLRSVTYRQLNDALSDLHTAATGSSEKTSRITDALVDPPSLDESGVGGESDTIEDANEVSHNNVLPESPPDAVHASAGMKYTEAEKLFTMQQTRAARIIQKTYRNFLARRDNRCAWIIIRAYRRYLRYKRTQTQRSRVEESRQRWKDACRVVAQESINIYGPYNSLFVHSLPHTLVCLEMLYGYVIECKDEDRQRLRSNRAVLEEIHATMQLNIVLFKRVTTLQTDLGPRSDFHHSQNVGLFKQKIQELEQLVQNLPQGVSNEWAFDFRMAMRAVRGVDEVRRKELRPHLNTKDLY</sequence>
<dbReference type="SUPFAM" id="SSF52540">
    <property type="entry name" value="P-loop containing nucleoside triphosphate hydrolases"/>
    <property type="match status" value="1"/>
</dbReference>
<keyword evidence="1" id="KW-0547">Nucleotide-binding</keyword>
<dbReference type="Pfam" id="PF00580">
    <property type="entry name" value="UvrD-helicase"/>
    <property type="match status" value="1"/>
</dbReference>
<evidence type="ECO:0000256" key="2">
    <source>
        <dbReference type="ARBA" id="ARBA00022801"/>
    </source>
</evidence>
<evidence type="ECO:0000313" key="7">
    <source>
        <dbReference type="Proteomes" id="UP001385951"/>
    </source>
</evidence>
<dbReference type="GO" id="GO:0005524">
    <property type="term" value="F:ATP binding"/>
    <property type="evidence" value="ECO:0007669"/>
    <property type="project" value="UniProtKB-KW"/>
</dbReference>
<dbReference type="PANTHER" id="PTHR21529">
    <property type="entry name" value="MAMMARY TURMOR VIRUS RECEPTOR HOMOLOG 1, 2 MTVR1, 2"/>
    <property type="match status" value="1"/>
</dbReference>
<dbReference type="InterPro" id="IPR027417">
    <property type="entry name" value="P-loop_NTPase"/>
</dbReference>
<evidence type="ECO:0000313" key="6">
    <source>
        <dbReference type="EMBL" id="KAK7696353.1"/>
    </source>
</evidence>
<keyword evidence="7" id="KW-1185">Reference proteome</keyword>
<dbReference type="GO" id="GO:0016787">
    <property type="term" value="F:hydrolase activity"/>
    <property type="evidence" value="ECO:0007669"/>
    <property type="project" value="UniProtKB-KW"/>
</dbReference>
<proteinExistence type="predicted"/>
<keyword evidence="3" id="KW-0347">Helicase</keyword>
<evidence type="ECO:0000256" key="3">
    <source>
        <dbReference type="ARBA" id="ARBA00022806"/>
    </source>
</evidence>
<keyword evidence="4" id="KW-0067">ATP-binding</keyword>